<evidence type="ECO:0000256" key="2">
    <source>
        <dbReference type="ARBA" id="ARBA00023172"/>
    </source>
</evidence>
<dbReference type="Gene3D" id="3.40.50.1390">
    <property type="entry name" value="Resolvase, N-terminal catalytic domain"/>
    <property type="match status" value="1"/>
</dbReference>
<dbReference type="SUPFAM" id="SSF53041">
    <property type="entry name" value="Resolvase-like"/>
    <property type="match status" value="1"/>
</dbReference>
<accession>A0A0Q9Z6P7</accession>
<dbReference type="InterPro" id="IPR006119">
    <property type="entry name" value="Resolv_N"/>
</dbReference>
<dbReference type="InterPro" id="IPR050639">
    <property type="entry name" value="SSR_resolvase"/>
</dbReference>
<evidence type="ECO:0000256" key="1">
    <source>
        <dbReference type="ARBA" id="ARBA00023125"/>
    </source>
</evidence>
<proteinExistence type="predicted"/>
<dbReference type="SMART" id="SM00857">
    <property type="entry name" value="Resolvase"/>
    <property type="match status" value="1"/>
</dbReference>
<dbReference type="Proteomes" id="UP000051643">
    <property type="component" value="Unassembled WGS sequence"/>
</dbReference>
<evidence type="ECO:0000313" key="4">
    <source>
        <dbReference type="EMBL" id="KRG28635.1"/>
    </source>
</evidence>
<dbReference type="CDD" id="cd03768">
    <property type="entry name" value="SR_ResInv"/>
    <property type="match status" value="1"/>
</dbReference>
<evidence type="ECO:0000313" key="5">
    <source>
        <dbReference type="Proteomes" id="UP000051643"/>
    </source>
</evidence>
<dbReference type="PANTHER" id="PTHR30461">
    <property type="entry name" value="DNA-INVERTASE FROM LAMBDOID PROPHAGE"/>
    <property type="match status" value="1"/>
</dbReference>
<gene>
    <name evidence="4" type="ORF">APR42_07630</name>
</gene>
<dbReference type="InterPro" id="IPR036162">
    <property type="entry name" value="Resolvase-like_N_sf"/>
</dbReference>
<comment type="caution">
    <text evidence="4">The sequence shown here is derived from an EMBL/GenBank/DDBJ whole genome shotgun (WGS) entry which is preliminary data.</text>
</comment>
<keyword evidence="5" id="KW-1185">Reference proteome</keyword>
<protein>
    <submittedName>
        <fullName evidence="4">Transposase</fullName>
    </submittedName>
</protein>
<dbReference type="RefSeq" id="WP_057482294.1">
    <property type="nucleotide sequence ID" value="NZ_BMWR01000001.1"/>
</dbReference>
<dbReference type="GO" id="GO:0000150">
    <property type="term" value="F:DNA strand exchange activity"/>
    <property type="evidence" value="ECO:0007669"/>
    <property type="project" value="InterPro"/>
</dbReference>
<reference evidence="4" key="1">
    <citation type="submission" date="2015-10" db="EMBL/GenBank/DDBJ databases">
        <title>Draft genome sequence of Salegentibacter mishustinae KCTC 12263.</title>
        <authorList>
            <person name="Lin W."/>
            <person name="Zheng Q."/>
        </authorList>
    </citation>
    <scope>NUCLEOTIDE SEQUENCE [LARGE SCALE GENOMIC DNA]</scope>
    <source>
        <strain evidence="4">KCTC 12263</strain>
    </source>
</reference>
<keyword evidence="2" id="KW-0233">DNA recombination</keyword>
<feature type="domain" description="Resolvase/invertase-type recombinase catalytic" evidence="3">
    <location>
        <begin position="2"/>
        <end position="142"/>
    </location>
</feature>
<dbReference type="PANTHER" id="PTHR30461:SF2">
    <property type="entry name" value="SERINE RECOMBINASE PINE-RELATED"/>
    <property type="match status" value="1"/>
</dbReference>
<dbReference type="Pfam" id="PF00239">
    <property type="entry name" value="Resolvase"/>
    <property type="match status" value="1"/>
</dbReference>
<dbReference type="EMBL" id="LKTP01000023">
    <property type="protein sequence ID" value="KRG28635.1"/>
    <property type="molecule type" value="Genomic_DNA"/>
</dbReference>
<sequence>MKKARYNRISSPNQKLERQLVRNHPDELIYNDVVSGAVAFKEREKGQELMKAIEEGTIDFVSVAAVDRLGRNLYDVITTLEYFTDNGVVLRVDNLGIESMVNGKPNQVFKLIVSVLGNVAEMERENLRERQLEGIAIAKANGRYKGRVRGSSMDESEFLEKYSHVVKEIRNHQDLSLRKLAKLTDTSLGTVQKVSQIVKSQNI</sequence>
<dbReference type="PROSITE" id="PS51736">
    <property type="entry name" value="RECOMBINASES_3"/>
    <property type="match status" value="1"/>
</dbReference>
<dbReference type="OrthoDB" id="9797501at2"/>
<name>A0A0Q9Z6P7_9FLAO</name>
<organism evidence="4 5">
    <name type="scientific">Salegentibacter mishustinae</name>
    <dbReference type="NCBI Taxonomy" id="270918"/>
    <lineage>
        <taxon>Bacteria</taxon>
        <taxon>Pseudomonadati</taxon>
        <taxon>Bacteroidota</taxon>
        <taxon>Flavobacteriia</taxon>
        <taxon>Flavobacteriales</taxon>
        <taxon>Flavobacteriaceae</taxon>
        <taxon>Salegentibacter</taxon>
    </lineage>
</organism>
<dbReference type="GO" id="GO:0003677">
    <property type="term" value="F:DNA binding"/>
    <property type="evidence" value="ECO:0007669"/>
    <property type="project" value="UniProtKB-KW"/>
</dbReference>
<keyword evidence="1" id="KW-0238">DNA-binding</keyword>
<evidence type="ECO:0000259" key="3">
    <source>
        <dbReference type="PROSITE" id="PS51736"/>
    </source>
</evidence>
<dbReference type="AlphaFoldDB" id="A0A0Q9Z6P7"/>